<feature type="domain" description="YokE-like PH" evidence="1">
    <location>
        <begin position="37"/>
        <end position="122"/>
    </location>
</feature>
<dbReference type="Pfam" id="PF14470">
    <property type="entry name" value="bPH_3"/>
    <property type="match status" value="1"/>
</dbReference>
<reference evidence="2 3" key="1">
    <citation type="journal article" date="2015" name="Genome Announc.">
        <title>Expanding the biotechnology potential of lactobacilli through comparative genomics of 213 strains and associated genera.</title>
        <authorList>
            <person name="Sun Z."/>
            <person name="Harris H.M."/>
            <person name="McCann A."/>
            <person name="Guo C."/>
            <person name="Argimon S."/>
            <person name="Zhang W."/>
            <person name="Yang X."/>
            <person name="Jeffery I.B."/>
            <person name="Cooney J.C."/>
            <person name="Kagawa T.F."/>
            <person name="Liu W."/>
            <person name="Song Y."/>
            <person name="Salvetti E."/>
            <person name="Wrobel A."/>
            <person name="Rasinkangas P."/>
            <person name="Parkhill J."/>
            <person name="Rea M.C."/>
            <person name="O'Sullivan O."/>
            <person name="Ritari J."/>
            <person name="Douillard F.P."/>
            <person name="Paul Ross R."/>
            <person name="Yang R."/>
            <person name="Briner A.E."/>
            <person name="Felis G.E."/>
            <person name="de Vos W.M."/>
            <person name="Barrangou R."/>
            <person name="Klaenhammer T.R."/>
            <person name="Caufield P.W."/>
            <person name="Cui Y."/>
            <person name="Zhang H."/>
            <person name="O'Toole P.W."/>
        </authorList>
    </citation>
    <scope>NUCLEOTIDE SEQUENCE [LARGE SCALE GENOMIC DNA]</scope>
    <source>
        <strain evidence="2 3">DSM 20014</strain>
    </source>
</reference>
<proteinExistence type="predicted"/>
<name>A0A0R2JIH8_9LACO</name>
<dbReference type="InterPro" id="IPR039519">
    <property type="entry name" value="YokE-like_PH"/>
</dbReference>
<accession>A0A0R2JIH8</accession>
<sequence>MHESNQVLSLKEQLQPTAAFNLLNNTKDLDCLTKNIDESEHIAASVQGQIDNDDITVILTNKHIFFLSHGLLGNPHCDDVEIADLKNLNYSTGLAFTKIEFCNGSTTTILNAIKKEDGVQFITELNHAITNIENDRIIANKVNQTANAKFVQDELDRLTRLHDHGIINDIDFNNEKANLLFTQS</sequence>
<evidence type="ECO:0000313" key="2">
    <source>
        <dbReference type="EMBL" id="KRN77099.1"/>
    </source>
</evidence>
<dbReference type="Proteomes" id="UP000051673">
    <property type="component" value="Unassembled WGS sequence"/>
</dbReference>
<dbReference type="RefSeq" id="WP_057788049.1">
    <property type="nucleotide sequence ID" value="NZ_JQCD01000024.1"/>
</dbReference>
<evidence type="ECO:0000259" key="1">
    <source>
        <dbReference type="Pfam" id="PF14470"/>
    </source>
</evidence>
<keyword evidence="3" id="KW-1185">Reference proteome</keyword>
<comment type="caution">
    <text evidence="2">The sequence shown here is derived from an EMBL/GenBank/DDBJ whole genome shotgun (WGS) entry which is preliminary data.</text>
</comment>
<protein>
    <recommendedName>
        <fullName evidence="1">YokE-like PH domain-containing protein</fullName>
    </recommendedName>
</protein>
<dbReference type="EMBL" id="JQCD01000024">
    <property type="protein sequence ID" value="KRN77099.1"/>
    <property type="molecule type" value="Genomic_DNA"/>
</dbReference>
<organism evidence="2 3">
    <name type="scientific">Weissella minor</name>
    <dbReference type="NCBI Taxonomy" id="1620"/>
    <lineage>
        <taxon>Bacteria</taxon>
        <taxon>Bacillati</taxon>
        <taxon>Bacillota</taxon>
        <taxon>Bacilli</taxon>
        <taxon>Lactobacillales</taxon>
        <taxon>Lactobacillaceae</taxon>
        <taxon>Weissella</taxon>
    </lineage>
</organism>
<dbReference type="AlphaFoldDB" id="A0A0R2JIH8"/>
<gene>
    <name evidence="2" type="ORF">IV67_GL000618</name>
</gene>
<evidence type="ECO:0000313" key="3">
    <source>
        <dbReference type="Proteomes" id="UP000051673"/>
    </source>
</evidence>
<dbReference type="PATRIC" id="fig|1620.3.peg.626"/>